<evidence type="ECO:0000313" key="7">
    <source>
        <dbReference type="Proteomes" id="UP000016930"/>
    </source>
</evidence>
<feature type="transmembrane region" description="Helical" evidence="5">
    <location>
        <begin position="12"/>
        <end position="34"/>
    </location>
</feature>
<dbReference type="GO" id="GO:0055085">
    <property type="term" value="P:transmembrane transport"/>
    <property type="evidence" value="ECO:0007669"/>
    <property type="project" value="InterPro"/>
</dbReference>
<feature type="transmembrane region" description="Helical" evidence="5">
    <location>
        <begin position="117"/>
        <end position="137"/>
    </location>
</feature>
<dbReference type="PANTHER" id="PTHR31794">
    <property type="entry name" value="AUXIN EFFLUX TRANSPORTER FAMILY PROTEIN (EUROFUNG)"/>
    <property type="match status" value="1"/>
</dbReference>
<keyword evidence="3 5" id="KW-1133">Transmembrane helix</keyword>
<dbReference type="STRING" id="914234.M2PMI8"/>
<feature type="transmembrane region" description="Helical" evidence="5">
    <location>
        <begin position="357"/>
        <end position="376"/>
    </location>
</feature>
<dbReference type="Proteomes" id="UP000016930">
    <property type="component" value="Unassembled WGS sequence"/>
</dbReference>
<evidence type="ECO:0000313" key="6">
    <source>
        <dbReference type="EMBL" id="EMD37609.1"/>
    </source>
</evidence>
<keyword evidence="2 5" id="KW-0812">Transmembrane</keyword>
<dbReference type="OrthoDB" id="191139at2759"/>
<dbReference type="Pfam" id="PF03547">
    <property type="entry name" value="Mem_trans"/>
    <property type="match status" value="1"/>
</dbReference>
<feature type="transmembrane region" description="Helical" evidence="5">
    <location>
        <begin position="258"/>
        <end position="278"/>
    </location>
</feature>
<keyword evidence="7" id="KW-1185">Reference proteome</keyword>
<sequence>MISEDGSSFLSTFWGALQGTISVLLTVFAGYIFAKHGRLDDRTVRSVSKLCTNLFLPLLIIEEMGPELTASKIARLWIIPLWGIVSTLIAHGIGWAGKAALHLPYWTIVAAGRPNATALPLLLLQSLSSAGVLNSLAPGESASTILRRARAIILLNVVVQQTFTFQTAPAILKCDDGHKDLEGGNNLHPGPGHTGPIVQDAEHVGLLRDHDGMEDGEDSDYREVLNPIEGTPDLRWPSFFALLEKPIKIVYSYMSPPLIGAIIALFFGMIPALNNAFFSKDSALYTSVTQTIENLGELFVSLQAFTVGAELANVPSMHPGTVPICFVLLIRFIIMPALSLLFVWLTAGRGIYVDDPLVWFILILIPAGPSAMLLVNVAELVKVDVGPIVGYLTIAYMASPLLAGVCSLGLKVIERIQGR</sequence>
<evidence type="ECO:0008006" key="8">
    <source>
        <dbReference type="Google" id="ProtNLM"/>
    </source>
</evidence>
<evidence type="ECO:0000256" key="4">
    <source>
        <dbReference type="ARBA" id="ARBA00023136"/>
    </source>
</evidence>
<dbReference type="EMBL" id="KB445796">
    <property type="protein sequence ID" value="EMD37609.1"/>
    <property type="molecule type" value="Genomic_DNA"/>
</dbReference>
<reference evidence="6 7" key="1">
    <citation type="journal article" date="2012" name="Proc. Natl. Acad. Sci. U.S.A.">
        <title>Comparative genomics of Ceriporiopsis subvermispora and Phanerochaete chrysosporium provide insight into selective ligninolysis.</title>
        <authorList>
            <person name="Fernandez-Fueyo E."/>
            <person name="Ruiz-Duenas F.J."/>
            <person name="Ferreira P."/>
            <person name="Floudas D."/>
            <person name="Hibbett D.S."/>
            <person name="Canessa P."/>
            <person name="Larrondo L.F."/>
            <person name="James T.Y."/>
            <person name="Seelenfreund D."/>
            <person name="Lobos S."/>
            <person name="Polanco R."/>
            <person name="Tello M."/>
            <person name="Honda Y."/>
            <person name="Watanabe T."/>
            <person name="Watanabe T."/>
            <person name="Ryu J.S."/>
            <person name="Kubicek C.P."/>
            <person name="Schmoll M."/>
            <person name="Gaskell J."/>
            <person name="Hammel K.E."/>
            <person name="St John F.J."/>
            <person name="Vanden Wymelenberg A."/>
            <person name="Sabat G."/>
            <person name="Splinter BonDurant S."/>
            <person name="Syed K."/>
            <person name="Yadav J.S."/>
            <person name="Doddapaneni H."/>
            <person name="Subramanian V."/>
            <person name="Lavin J.L."/>
            <person name="Oguiza J.A."/>
            <person name="Perez G."/>
            <person name="Pisabarro A.G."/>
            <person name="Ramirez L."/>
            <person name="Santoyo F."/>
            <person name="Master E."/>
            <person name="Coutinho P.M."/>
            <person name="Henrissat B."/>
            <person name="Lombard V."/>
            <person name="Magnuson J.K."/>
            <person name="Kuees U."/>
            <person name="Hori C."/>
            <person name="Igarashi K."/>
            <person name="Samejima M."/>
            <person name="Held B.W."/>
            <person name="Barry K.W."/>
            <person name="LaButti K.M."/>
            <person name="Lapidus A."/>
            <person name="Lindquist E.A."/>
            <person name="Lucas S.M."/>
            <person name="Riley R."/>
            <person name="Salamov A.A."/>
            <person name="Hoffmeister D."/>
            <person name="Schwenk D."/>
            <person name="Hadar Y."/>
            <person name="Yarden O."/>
            <person name="de Vries R.P."/>
            <person name="Wiebenga A."/>
            <person name="Stenlid J."/>
            <person name="Eastwood D."/>
            <person name="Grigoriev I.V."/>
            <person name="Berka R.M."/>
            <person name="Blanchette R.A."/>
            <person name="Kersten P."/>
            <person name="Martinez A.T."/>
            <person name="Vicuna R."/>
            <person name="Cullen D."/>
        </authorList>
    </citation>
    <scope>NUCLEOTIDE SEQUENCE [LARGE SCALE GENOMIC DNA]</scope>
    <source>
        <strain evidence="6 7">B</strain>
    </source>
</reference>
<feature type="transmembrane region" description="Helical" evidence="5">
    <location>
        <begin position="321"/>
        <end position="345"/>
    </location>
</feature>
<comment type="subcellular location">
    <subcellularLocation>
        <location evidence="1">Membrane</location>
        <topology evidence="1">Multi-pass membrane protein</topology>
    </subcellularLocation>
</comment>
<evidence type="ECO:0000256" key="1">
    <source>
        <dbReference type="ARBA" id="ARBA00004141"/>
    </source>
</evidence>
<gene>
    <name evidence="6" type="ORF">CERSUDRAFT_114257</name>
</gene>
<keyword evidence="4 5" id="KW-0472">Membrane</keyword>
<feature type="transmembrane region" description="Helical" evidence="5">
    <location>
        <begin position="76"/>
        <end position="97"/>
    </location>
</feature>
<organism evidence="6 7">
    <name type="scientific">Ceriporiopsis subvermispora (strain B)</name>
    <name type="common">White-rot fungus</name>
    <name type="synonym">Gelatoporia subvermispora</name>
    <dbReference type="NCBI Taxonomy" id="914234"/>
    <lineage>
        <taxon>Eukaryota</taxon>
        <taxon>Fungi</taxon>
        <taxon>Dikarya</taxon>
        <taxon>Basidiomycota</taxon>
        <taxon>Agaricomycotina</taxon>
        <taxon>Agaricomycetes</taxon>
        <taxon>Polyporales</taxon>
        <taxon>Gelatoporiaceae</taxon>
        <taxon>Gelatoporia</taxon>
    </lineage>
</organism>
<name>M2PMI8_CERS8</name>
<evidence type="ECO:0000256" key="5">
    <source>
        <dbReference type="SAM" id="Phobius"/>
    </source>
</evidence>
<protein>
    <recommendedName>
        <fullName evidence="8">Auxin efflux carrier</fullName>
    </recommendedName>
</protein>
<dbReference type="InterPro" id="IPR004776">
    <property type="entry name" value="Mem_transp_PIN-like"/>
</dbReference>
<dbReference type="GO" id="GO:0005783">
    <property type="term" value="C:endoplasmic reticulum"/>
    <property type="evidence" value="ECO:0007669"/>
    <property type="project" value="TreeGrafter"/>
</dbReference>
<dbReference type="PANTHER" id="PTHR31794:SF4">
    <property type="entry name" value="AUXIN EFFLUX TRANSPORTER FAMILY PROTEIN (EUROFUNG)"/>
    <property type="match status" value="1"/>
</dbReference>
<dbReference type="AlphaFoldDB" id="M2PMI8"/>
<accession>M2PMI8</accession>
<dbReference type="HOGENOM" id="CLU_032414_0_0_1"/>
<evidence type="ECO:0000256" key="3">
    <source>
        <dbReference type="ARBA" id="ARBA00022989"/>
    </source>
</evidence>
<dbReference type="GO" id="GO:0016020">
    <property type="term" value="C:membrane"/>
    <property type="evidence" value="ECO:0007669"/>
    <property type="project" value="UniProtKB-SubCell"/>
</dbReference>
<feature type="transmembrane region" description="Helical" evidence="5">
    <location>
        <begin position="388"/>
        <end position="410"/>
    </location>
</feature>
<evidence type="ECO:0000256" key="2">
    <source>
        <dbReference type="ARBA" id="ARBA00022692"/>
    </source>
</evidence>
<proteinExistence type="predicted"/>